<organism evidence="1 2">
    <name type="scientific">Chaenocephalus aceratus</name>
    <name type="common">Blackfin icefish</name>
    <name type="synonym">Chaenichthys aceratus</name>
    <dbReference type="NCBI Taxonomy" id="36190"/>
    <lineage>
        <taxon>Eukaryota</taxon>
        <taxon>Metazoa</taxon>
        <taxon>Chordata</taxon>
        <taxon>Craniata</taxon>
        <taxon>Vertebrata</taxon>
        <taxon>Euteleostomi</taxon>
        <taxon>Actinopterygii</taxon>
        <taxon>Neopterygii</taxon>
        <taxon>Teleostei</taxon>
        <taxon>Neoteleostei</taxon>
        <taxon>Acanthomorphata</taxon>
        <taxon>Eupercaria</taxon>
        <taxon>Perciformes</taxon>
        <taxon>Notothenioidei</taxon>
        <taxon>Channichthyidae</taxon>
        <taxon>Chaenocephalus</taxon>
    </lineage>
</organism>
<sequence>MAEGFRRPDPLVFDGNIAENWRVFEQEYDIFIAAAHYDKPARTRAYILLNIAGPEAIERERSFVYAAEVRGPGEDAPIITHAESKEDPECLKRKFREMCNPQTNVTMERHKFNTRNQKIGESIESYVSALRIKAKSCTFGNLYEELTRDRLVCGISNDNLRKVLLRDCDLTLIKAVNICQIHEMTEEHNKTLAMPQHSATNVDSVQTYQRGTRKYDKYNKRKPQANGASSISNCYNCGGSHAAKRDNCPANGQQCHTCKKWNHFKKCCNSIQQAYNKQGPRRIVHQLEPDQADTTTDETFYLDGVTLQVSVDATDAQIDKNDEAFVTVQINDNVVEMKVDTGAKCNVMSKMSFNVIKGDEKIQTCFKSTNLVAYGGSKIKTAGVVRLQCHLVGKVHTLPFYIVEEDVLPLLGLRACRRMGLVSFSEAVHQLSPTDDDFSVEIQTEYSDLFSDELGKLPVTYSMTLDPDVKPVVRPAHRIPVAMKDRVKAELDKMQELGVIIPVSEPTDWVSSMVATSKKDKQEIRICINPRDLNTALKRPHHPMRTVEEVATHMSKATMFSVLDAKRSFWQIPLDHKSSMLTTFSSPFGRYRFLRMPFGINSASEVFQRSMEQIFDGYPCEIIVDDIIIAGKDVAEHDANLRKVLNRVREVNLRLNPLKCKFRLSQVGYVGHVFTSEGLEADPSKTSAIKEMPVPADVPALQRFLGMVNYLGKFIPNFSQLSAPLRQLTHKDTEWTWHEQQQKAFEDLKKRMSCPPVLLYYDVDKPVTLTCDASQYGLGAACLQEGKPVAYASRTLTETETRYAQIEKELLAVVFACSKFNDYIYGKPVTIETDHQPLVTILKKPIHTAPARLQRMMLRLQKYDITLVYKCGKQMFLADTLSRAPRSSTVQQAEEEDNFDVMTVNYISSSRLEELERHTTEDMTLQTLSTTIRHGWPAKQHNLPHAIRPYFPFRDELIVENGVIMKGHKAVIPLSLQKEYISIMHRGHPGEEATKRRARGIVFWPTMTDNIHTEIQSCSVCNSTKPHQQKEPLHLHPVPDLPWSTVATDIFEWHNQQYLVLVDSYSGWYEIDMLRDITAATVIAKLKRHFSVHGAPHTLMSDNGRQFTSQRFKDFASQWDFTHITSSPEYPQSNGLAERAVRSAKQLMEKSHRDGTDVFLNLLNIRNVPRDAKLGSPAQRLMSRQTRTTLPVSVKLLEPHMRHPQEVKAQLLNKRLHQKQCYDKSSRPLQPLMEGQVVRMQTPQGYNRTGMIQEICKEPRSYVVHSDGKLYRRNRRHILPVAEPVPSHTSTSDTDHQDTGLEFTDCNTQESLNSEHMRADVPTARLLPDTPESVYRTRSGRAIKPNPKYRD</sequence>
<name>A0ACB9XBD1_CHAAC</name>
<evidence type="ECO:0000313" key="1">
    <source>
        <dbReference type="EMBL" id="KAI4823525.1"/>
    </source>
</evidence>
<dbReference type="EMBL" id="CM043791">
    <property type="protein sequence ID" value="KAI4823525.1"/>
    <property type="molecule type" value="Genomic_DNA"/>
</dbReference>
<proteinExistence type="predicted"/>
<evidence type="ECO:0000313" key="2">
    <source>
        <dbReference type="Proteomes" id="UP001057452"/>
    </source>
</evidence>
<keyword evidence="2" id="KW-1185">Reference proteome</keyword>
<dbReference type="Proteomes" id="UP001057452">
    <property type="component" value="Chromosome 7"/>
</dbReference>
<comment type="caution">
    <text evidence="1">The sequence shown here is derived from an EMBL/GenBank/DDBJ whole genome shotgun (WGS) entry which is preliminary data.</text>
</comment>
<protein>
    <submittedName>
        <fullName evidence="1">Uncharacterized protein</fullName>
    </submittedName>
</protein>
<gene>
    <name evidence="1" type="ORF">KUCAC02_012108</name>
</gene>
<accession>A0ACB9XBD1</accession>
<reference evidence="1" key="1">
    <citation type="submission" date="2022-05" db="EMBL/GenBank/DDBJ databases">
        <title>Chromosome-level genome of Chaenocephalus aceratus.</title>
        <authorList>
            <person name="Park H."/>
        </authorList>
    </citation>
    <scope>NUCLEOTIDE SEQUENCE</scope>
    <source>
        <strain evidence="1">KU_202001</strain>
    </source>
</reference>